<gene>
    <name evidence="1" type="ORF">QAD02_021778</name>
</gene>
<evidence type="ECO:0000313" key="1">
    <source>
        <dbReference type="EMBL" id="KAJ8685985.1"/>
    </source>
</evidence>
<protein>
    <submittedName>
        <fullName evidence="1">Uncharacterized protein</fullName>
    </submittedName>
</protein>
<comment type="caution">
    <text evidence="1">The sequence shown here is derived from an EMBL/GenBank/DDBJ whole genome shotgun (WGS) entry which is preliminary data.</text>
</comment>
<reference evidence="1" key="1">
    <citation type="submission" date="2023-04" db="EMBL/GenBank/DDBJ databases">
        <title>A chromosome-level genome assembly of the parasitoid wasp Eretmocerus hayati.</title>
        <authorList>
            <person name="Zhong Y."/>
            <person name="Liu S."/>
            <person name="Liu Y."/>
        </authorList>
    </citation>
    <scope>NUCLEOTIDE SEQUENCE</scope>
    <source>
        <strain evidence="1">ZJU_SS_LIU_2023</strain>
    </source>
</reference>
<dbReference type="Proteomes" id="UP001239111">
    <property type="component" value="Chromosome 1"/>
</dbReference>
<dbReference type="EMBL" id="CM056741">
    <property type="protein sequence ID" value="KAJ8685985.1"/>
    <property type="molecule type" value="Genomic_DNA"/>
</dbReference>
<organism evidence="1 2">
    <name type="scientific">Eretmocerus hayati</name>
    <dbReference type="NCBI Taxonomy" id="131215"/>
    <lineage>
        <taxon>Eukaryota</taxon>
        <taxon>Metazoa</taxon>
        <taxon>Ecdysozoa</taxon>
        <taxon>Arthropoda</taxon>
        <taxon>Hexapoda</taxon>
        <taxon>Insecta</taxon>
        <taxon>Pterygota</taxon>
        <taxon>Neoptera</taxon>
        <taxon>Endopterygota</taxon>
        <taxon>Hymenoptera</taxon>
        <taxon>Apocrita</taxon>
        <taxon>Proctotrupomorpha</taxon>
        <taxon>Chalcidoidea</taxon>
        <taxon>Aphelinidae</taxon>
        <taxon>Aphelininae</taxon>
        <taxon>Eretmocerus</taxon>
    </lineage>
</organism>
<evidence type="ECO:0000313" key="2">
    <source>
        <dbReference type="Proteomes" id="UP001239111"/>
    </source>
</evidence>
<keyword evidence="2" id="KW-1185">Reference proteome</keyword>
<accession>A0ACC2PRF3</accession>
<proteinExistence type="predicted"/>
<sequence>MYKQFGSHAELYLERFPLFGEILYGLEFLSLTVHSLPHVVGDTVNMDCPVTDIDAFSFENGMRFIKKHVSSGYKPLAQLCTKVERDLEINNEDVCIPPELQLLKSTEVDGVIHVKNLSYKSFKLSAKAPNNFVFMKDGSLIRIKDFICFSLNASPSQIVILGAEHKLLGSGYEFPTKSSHLGIYRVDGDDAPKTIQLSLIDVKTTFVFSPIFEQSTDVEEFFAVPMLH</sequence>
<name>A0ACC2PRF3_9HYME</name>